<dbReference type="WBParaSite" id="MBELARI_LOCUS20817">
    <property type="protein sequence ID" value="MBELARI_LOCUS20817"/>
    <property type="gene ID" value="MBELARI_LOCUS20817"/>
</dbReference>
<dbReference type="AlphaFoldDB" id="A0AAF3F2R6"/>
<dbReference type="Proteomes" id="UP000887575">
    <property type="component" value="Unassembled WGS sequence"/>
</dbReference>
<reference evidence="3" key="1">
    <citation type="submission" date="2024-02" db="UniProtKB">
        <authorList>
            <consortium name="WormBaseParasite"/>
        </authorList>
    </citation>
    <scope>IDENTIFICATION</scope>
</reference>
<feature type="compositionally biased region" description="Polar residues" evidence="1">
    <location>
        <begin position="66"/>
        <end position="80"/>
    </location>
</feature>
<sequence>METAWANFLNHNASADRIPPFHQEQQQSSSFGHWNDIASLHSTNACDTTPHQRILPISISPEGGQETLSNSYTSDYHSGRSSQFNSSHPSNSLNSSSIALSTLGFENGQRRASVELFQVIRPPYPDYVCHDCKGEFGHHWRKDCPKHRGRIMHTSYQGNLRSIAWPGPSPLSDASCVTGVCGHAR</sequence>
<proteinExistence type="predicted"/>
<feature type="compositionally biased region" description="Low complexity" evidence="1">
    <location>
        <begin position="81"/>
        <end position="91"/>
    </location>
</feature>
<protein>
    <submittedName>
        <fullName evidence="3">Uncharacterized protein</fullName>
    </submittedName>
</protein>
<evidence type="ECO:0000313" key="2">
    <source>
        <dbReference type="Proteomes" id="UP000887575"/>
    </source>
</evidence>
<evidence type="ECO:0000313" key="3">
    <source>
        <dbReference type="WBParaSite" id="MBELARI_LOCUS20817"/>
    </source>
</evidence>
<organism evidence="2 3">
    <name type="scientific">Mesorhabditis belari</name>
    <dbReference type="NCBI Taxonomy" id="2138241"/>
    <lineage>
        <taxon>Eukaryota</taxon>
        <taxon>Metazoa</taxon>
        <taxon>Ecdysozoa</taxon>
        <taxon>Nematoda</taxon>
        <taxon>Chromadorea</taxon>
        <taxon>Rhabditida</taxon>
        <taxon>Rhabditina</taxon>
        <taxon>Rhabditomorpha</taxon>
        <taxon>Rhabditoidea</taxon>
        <taxon>Rhabditidae</taxon>
        <taxon>Mesorhabditinae</taxon>
        <taxon>Mesorhabditis</taxon>
    </lineage>
</organism>
<keyword evidence="2" id="KW-1185">Reference proteome</keyword>
<name>A0AAF3F2R6_9BILA</name>
<accession>A0AAF3F2R6</accession>
<evidence type="ECO:0000256" key="1">
    <source>
        <dbReference type="SAM" id="MobiDB-lite"/>
    </source>
</evidence>
<feature type="region of interest" description="Disordered" evidence="1">
    <location>
        <begin position="58"/>
        <end position="91"/>
    </location>
</feature>